<sequence length="343" mass="38490">MHLYFKKQNNFSALIIGGLSLLPPCRHCVAVASGRHQSLPTKVATNRFRRSFSKSSTFDRRDQRKTSQKIRQNRRKPSAIEISLVAPFVRSAIMVKQRRQLIAVPEDNSNSNGDEDWVIVKKQKVTILVPPLPVANKSTTPNPGPDQMQEIPRKTVNNQSQYSTEPHLKKPLVDDQEKSTSLAPKRCIQITRKTPHQCIPTSGKPATLDYRTSENPDQVGTSKLHKILGVPNNMKTVKPPRLLHGIGIGINALPDKSTLLHQRLRAINLERKLQKAGGLRRWLASLGLGQFVKLFQGKNVNKFQLVNLTMKKLKDMGADAVGPRRKLMHAIECVCQPYCFVAS</sequence>
<comment type="caution">
    <text evidence="4">The sequence shown here is derived from an EMBL/GenBank/DDBJ whole genome shotgun (WGS) entry which is preliminary data.</text>
</comment>
<dbReference type="Gene3D" id="1.10.150.50">
    <property type="entry name" value="Transcription Factor, Ets-1"/>
    <property type="match status" value="1"/>
</dbReference>
<protein>
    <recommendedName>
        <fullName evidence="3">SAM domain-containing protein</fullName>
    </recommendedName>
</protein>
<keyword evidence="5" id="KW-1185">Reference proteome</keyword>
<evidence type="ECO:0000259" key="3">
    <source>
        <dbReference type="PROSITE" id="PS50105"/>
    </source>
</evidence>
<evidence type="ECO:0000313" key="4">
    <source>
        <dbReference type="EMBL" id="KAK0584461.1"/>
    </source>
</evidence>
<name>A0AA39RXV4_ACESA</name>
<dbReference type="CDD" id="cd09487">
    <property type="entry name" value="SAM_superfamily"/>
    <property type="match status" value="1"/>
</dbReference>
<feature type="region of interest" description="Disordered" evidence="2">
    <location>
        <begin position="156"/>
        <end position="176"/>
    </location>
</feature>
<feature type="domain" description="SAM" evidence="3">
    <location>
        <begin position="282"/>
        <end position="337"/>
    </location>
</feature>
<reference evidence="4" key="2">
    <citation type="submission" date="2023-06" db="EMBL/GenBank/DDBJ databases">
        <authorList>
            <person name="Swenson N.G."/>
            <person name="Wegrzyn J.L."/>
            <person name="Mcevoy S.L."/>
        </authorList>
    </citation>
    <scope>NUCLEOTIDE SEQUENCE</scope>
    <source>
        <strain evidence="4">NS2018</strain>
        <tissue evidence="4">Leaf</tissue>
    </source>
</reference>
<gene>
    <name evidence="4" type="ORF">LWI29_013604</name>
</gene>
<feature type="region of interest" description="Disordered" evidence="2">
    <location>
        <begin position="54"/>
        <end position="75"/>
    </location>
</feature>
<proteinExistence type="predicted"/>
<dbReference type="SUPFAM" id="SSF47769">
    <property type="entry name" value="SAM/Pointed domain"/>
    <property type="match status" value="1"/>
</dbReference>
<feature type="region of interest" description="Disordered" evidence="2">
    <location>
        <begin position="196"/>
        <end position="219"/>
    </location>
</feature>
<dbReference type="InterPro" id="IPR001660">
    <property type="entry name" value="SAM"/>
</dbReference>
<reference evidence="4" key="1">
    <citation type="journal article" date="2022" name="Plant J.">
        <title>Strategies of tolerance reflected in two North American maple genomes.</title>
        <authorList>
            <person name="McEvoy S.L."/>
            <person name="Sezen U.U."/>
            <person name="Trouern-Trend A."/>
            <person name="McMahon S.M."/>
            <person name="Schaberg P.G."/>
            <person name="Yang J."/>
            <person name="Wegrzyn J.L."/>
            <person name="Swenson N.G."/>
        </authorList>
    </citation>
    <scope>NUCLEOTIDE SEQUENCE</scope>
    <source>
        <strain evidence="4">NS2018</strain>
    </source>
</reference>
<dbReference type="PANTHER" id="PTHR10627">
    <property type="entry name" value="SCP160"/>
    <property type="match status" value="1"/>
</dbReference>
<dbReference type="SMART" id="SM00454">
    <property type="entry name" value="SAM"/>
    <property type="match status" value="1"/>
</dbReference>
<dbReference type="InterPro" id="IPR013761">
    <property type="entry name" value="SAM/pointed_sf"/>
</dbReference>
<evidence type="ECO:0000313" key="5">
    <source>
        <dbReference type="Proteomes" id="UP001168877"/>
    </source>
</evidence>
<dbReference type="EMBL" id="JAUESC010000383">
    <property type="protein sequence ID" value="KAK0584461.1"/>
    <property type="molecule type" value="Genomic_DNA"/>
</dbReference>
<dbReference type="Proteomes" id="UP001168877">
    <property type="component" value="Unassembled WGS sequence"/>
</dbReference>
<keyword evidence="1" id="KW-0677">Repeat</keyword>
<dbReference type="AlphaFoldDB" id="A0AA39RXV4"/>
<organism evidence="4 5">
    <name type="scientific">Acer saccharum</name>
    <name type="common">Sugar maple</name>
    <dbReference type="NCBI Taxonomy" id="4024"/>
    <lineage>
        <taxon>Eukaryota</taxon>
        <taxon>Viridiplantae</taxon>
        <taxon>Streptophyta</taxon>
        <taxon>Embryophyta</taxon>
        <taxon>Tracheophyta</taxon>
        <taxon>Spermatophyta</taxon>
        <taxon>Magnoliopsida</taxon>
        <taxon>eudicotyledons</taxon>
        <taxon>Gunneridae</taxon>
        <taxon>Pentapetalae</taxon>
        <taxon>rosids</taxon>
        <taxon>malvids</taxon>
        <taxon>Sapindales</taxon>
        <taxon>Sapindaceae</taxon>
        <taxon>Hippocastanoideae</taxon>
        <taxon>Acereae</taxon>
        <taxon>Acer</taxon>
    </lineage>
</organism>
<dbReference type="Pfam" id="PF07647">
    <property type="entry name" value="SAM_2"/>
    <property type="match status" value="1"/>
</dbReference>
<evidence type="ECO:0000256" key="1">
    <source>
        <dbReference type="ARBA" id="ARBA00022737"/>
    </source>
</evidence>
<evidence type="ECO:0000256" key="2">
    <source>
        <dbReference type="SAM" id="MobiDB-lite"/>
    </source>
</evidence>
<dbReference type="PANTHER" id="PTHR10627:SF68">
    <property type="entry name" value="F26K24.15 PROTEIN-RELATED"/>
    <property type="match status" value="1"/>
</dbReference>
<feature type="compositionally biased region" description="Basic residues" evidence="2">
    <location>
        <begin position="66"/>
        <end position="75"/>
    </location>
</feature>
<dbReference type="PROSITE" id="PS50105">
    <property type="entry name" value="SAM_DOMAIN"/>
    <property type="match status" value="1"/>
</dbReference>
<accession>A0AA39RXV4</accession>
<feature type="compositionally biased region" description="Basic and acidic residues" evidence="2">
    <location>
        <begin position="166"/>
        <end position="176"/>
    </location>
</feature>